<dbReference type="InterPro" id="IPR025007">
    <property type="entry name" value="DUF3899"/>
</dbReference>
<proteinExistence type="predicted"/>
<feature type="transmembrane region" description="Helical" evidence="1">
    <location>
        <begin position="97"/>
        <end position="119"/>
    </location>
</feature>
<evidence type="ECO:0000313" key="3">
    <source>
        <dbReference type="EMBL" id="SDC38367.1"/>
    </source>
</evidence>
<dbReference type="EMBL" id="FMZA01000007">
    <property type="protein sequence ID" value="SDC38367.1"/>
    <property type="molecule type" value="Genomic_DNA"/>
</dbReference>
<evidence type="ECO:0000259" key="2">
    <source>
        <dbReference type="Pfam" id="PF13038"/>
    </source>
</evidence>
<dbReference type="RefSeq" id="WP_091567971.1">
    <property type="nucleotide sequence ID" value="NZ_FMZA01000007.1"/>
</dbReference>
<feature type="transmembrane region" description="Helical" evidence="1">
    <location>
        <begin position="7"/>
        <end position="24"/>
    </location>
</feature>
<dbReference type="Pfam" id="PF13038">
    <property type="entry name" value="DUF3899"/>
    <property type="match status" value="1"/>
</dbReference>
<dbReference type="OrthoDB" id="2990271at2"/>
<feature type="transmembrane region" description="Helical" evidence="1">
    <location>
        <begin position="36"/>
        <end position="61"/>
    </location>
</feature>
<evidence type="ECO:0000313" key="4">
    <source>
        <dbReference type="Proteomes" id="UP000199387"/>
    </source>
</evidence>
<evidence type="ECO:0000256" key="1">
    <source>
        <dbReference type="SAM" id="Phobius"/>
    </source>
</evidence>
<protein>
    <recommendedName>
        <fullName evidence="2">DUF3899 domain-containing protein</fullName>
    </recommendedName>
</protein>
<name>A0A1G6L5B3_9BACL</name>
<feature type="domain" description="DUF3899" evidence="2">
    <location>
        <begin position="32"/>
        <end position="117"/>
    </location>
</feature>
<organism evidence="3 4">
    <name type="scientific">Melghirimyces thermohalophilus</name>
    <dbReference type="NCBI Taxonomy" id="1236220"/>
    <lineage>
        <taxon>Bacteria</taxon>
        <taxon>Bacillati</taxon>
        <taxon>Bacillota</taxon>
        <taxon>Bacilli</taxon>
        <taxon>Bacillales</taxon>
        <taxon>Thermoactinomycetaceae</taxon>
        <taxon>Melghirimyces</taxon>
    </lineage>
</organism>
<keyword evidence="4" id="KW-1185">Reference proteome</keyword>
<gene>
    <name evidence="3" type="ORF">SAMN04488112_10754</name>
</gene>
<dbReference type="Proteomes" id="UP000199387">
    <property type="component" value="Unassembled WGS sequence"/>
</dbReference>
<dbReference type="PROSITE" id="PS51257">
    <property type="entry name" value="PROKAR_LIPOPROTEIN"/>
    <property type="match status" value="1"/>
</dbReference>
<keyword evidence="1" id="KW-0472">Membrane</keyword>
<dbReference type="AlphaFoldDB" id="A0A1G6L5B3"/>
<reference evidence="3 4" key="1">
    <citation type="submission" date="2016-10" db="EMBL/GenBank/DDBJ databases">
        <authorList>
            <person name="de Groot N.N."/>
        </authorList>
    </citation>
    <scope>NUCLEOTIDE SEQUENCE [LARGE SCALE GENOMIC DNA]</scope>
    <source>
        <strain evidence="3 4">DSM 45514</strain>
    </source>
</reference>
<sequence length="120" mass="13259">MWGNRLVWTVILTLISALGCWIYAGGHLVQTINGLFMTGLVLLMVAGIFYVINAGFFDAFLRGFQYLKKKSDVAFEDPLDGSGSEGAEQRRHQIRSWVGVLCLSVGLIDTALSFLLLTLM</sequence>
<keyword evidence="1" id="KW-1133">Transmembrane helix</keyword>
<accession>A0A1G6L5B3</accession>
<keyword evidence="1" id="KW-0812">Transmembrane</keyword>